<dbReference type="InterPro" id="IPR026992">
    <property type="entry name" value="DIOX_N"/>
</dbReference>
<dbReference type="InterPro" id="IPR044861">
    <property type="entry name" value="IPNS-like_FE2OG_OXY"/>
</dbReference>
<comment type="similarity">
    <text evidence="1 4">Belongs to the iron/ascorbate-dependent oxidoreductase family.</text>
</comment>
<dbReference type="Pfam" id="PF14226">
    <property type="entry name" value="DIOX_N"/>
    <property type="match status" value="1"/>
</dbReference>
<dbReference type="InterPro" id="IPR005123">
    <property type="entry name" value="Oxoglu/Fe-dep_dioxygenase_dom"/>
</dbReference>
<evidence type="ECO:0000256" key="2">
    <source>
        <dbReference type="ARBA" id="ARBA00022723"/>
    </source>
</evidence>
<dbReference type="Pfam" id="PF03171">
    <property type="entry name" value="2OG-FeII_Oxy"/>
    <property type="match status" value="1"/>
</dbReference>
<dbReference type="PANTHER" id="PTHR47991">
    <property type="entry name" value="OXOGLUTARATE/IRON-DEPENDENT DIOXYGENASE"/>
    <property type="match status" value="1"/>
</dbReference>
<evidence type="ECO:0000313" key="7">
    <source>
        <dbReference type="Proteomes" id="UP000822688"/>
    </source>
</evidence>
<keyword evidence="7" id="KW-1185">Reference proteome</keyword>
<reference evidence="6" key="1">
    <citation type="submission" date="2020-06" db="EMBL/GenBank/DDBJ databases">
        <title>WGS assembly of Ceratodon purpureus strain R40.</title>
        <authorList>
            <person name="Carey S.B."/>
            <person name="Jenkins J."/>
            <person name="Shu S."/>
            <person name="Lovell J.T."/>
            <person name="Sreedasyam A."/>
            <person name="Maumus F."/>
            <person name="Tiley G.P."/>
            <person name="Fernandez-Pozo N."/>
            <person name="Barry K."/>
            <person name="Chen C."/>
            <person name="Wang M."/>
            <person name="Lipzen A."/>
            <person name="Daum C."/>
            <person name="Saski C.A."/>
            <person name="Payton A.C."/>
            <person name="Mcbreen J.C."/>
            <person name="Conrad R.E."/>
            <person name="Kollar L.M."/>
            <person name="Olsson S."/>
            <person name="Huttunen S."/>
            <person name="Landis J.B."/>
            <person name="Wickett N.J."/>
            <person name="Johnson M.G."/>
            <person name="Rensing S.A."/>
            <person name="Grimwood J."/>
            <person name="Schmutz J."/>
            <person name="Mcdaniel S.F."/>
        </authorList>
    </citation>
    <scope>NUCLEOTIDE SEQUENCE</scope>
    <source>
        <strain evidence="6">R40</strain>
    </source>
</reference>
<name>A0A8T0IY93_CERPU</name>
<dbReference type="PROSITE" id="PS51471">
    <property type="entry name" value="FE2OG_OXY"/>
    <property type="match status" value="1"/>
</dbReference>
<dbReference type="SUPFAM" id="SSF51197">
    <property type="entry name" value="Clavaminate synthase-like"/>
    <property type="match status" value="1"/>
</dbReference>
<dbReference type="InterPro" id="IPR027443">
    <property type="entry name" value="IPNS-like_sf"/>
</dbReference>
<evidence type="ECO:0000256" key="4">
    <source>
        <dbReference type="RuleBase" id="RU003682"/>
    </source>
</evidence>
<dbReference type="InterPro" id="IPR050295">
    <property type="entry name" value="Plant_2OG-oxidoreductases"/>
</dbReference>
<gene>
    <name evidence="6" type="ORF">KC19_2G188100</name>
</gene>
<protein>
    <recommendedName>
        <fullName evidence="5">Fe2OG dioxygenase domain-containing protein</fullName>
    </recommendedName>
</protein>
<dbReference type="Proteomes" id="UP000822688">
    <property type="component" value="Chromosome 2"/>
</dbReference>
<evidence type="ECO:0000256" key="1">
    <source>
        <dbReference type="ARBA" id="ARBA00008056"/>
    </source>
</evidence>
<sequence length="348" mass="39043">MVAMAPALGAVLLQEIDAVNEDLQRSTEAGACEVPVVDLQGVDGERRHLVVQQIRRACEDWGVFQVINHGVPVALLTAMLQQAKEFFQLPVEEKRKLSTTWVNQTTPQPVLLQGYSSKEYGKCFLQWGEQLRHIISPVWERNYELWPTNLPSYRETEEDYIAEQEKFVKHMMELISESLGLNKSAITDVFDGNYQRALLANHYPPSPDPSVSVGITEHSDFSIITVILQDTLGLQAQTRDGGWRCVRPIRDALVVNLGDQLQILTNRKYQSGVHRATVDSENKRVSVNTFTNPLDDALVTPIPALLGESQPPLYQGHTYGAYKAAFGARWEKKRAFLKSGSPKNPASF</sequence>
<organism evidence="6 7">
    <name type="scientific">Ceratodon purpureus</name>
    <name type="common">Fire moss</name>
    <name type="synonym">Dicranum purpureum</name>
    <dbReference type="NCBI Taxonomy" id="3225"/>
    <lineage>
        <taxon>Eukaryota</taxon>
        <taxon>Viridiplantae</taxon>
        <taxon>Streptophyta</taxon>
        <taxon>Embryophyta</taxon>
        <taxon>Bryophyta</taxon>
        <taxon>Bryophytina</taxon>
        <taxon>Bryopsida</taxon>
        <taxon>Dicranidae</taxon>
        <taxon>Pseudoditrichales</taxon>
        <taxon>Ditrichaceae</taxon>
        <taxon>Ceratodon</taxon>
    </lineage>
</organism>
<feature type="domain" description="Fe2OG dioxygenase" evidence="5">
    <location>
        <begin position="193"/>
        <end position="293"/>
    </location>
</feature>
<comment type="caution">
    <text evidence="6">The sequence shown here is derived from an EMBL/GenBank/DDBJ whole genome shotgun (WGS) entry which is preliminary data.</text>
</comment>
<dbReference type="PRINTS" id="PR00682">
    <property type="entry name" value="IPNSYNTHASE"/>
</dbReference>
<keyword evidence="2 4" id="KW-0479">Metal-binding</keyword>
<dbReference type="GO" id="GO:0046872">
    <property type="term" value="F:metal ion binding"/>
    <property type="evidence" value="ECO:0007669"/>
    <property type="project" value="UniProtKB-KW"/>
</dbReference>
<dbReference type="AlphaFoldDB" id="A0A8T0IY93"/>
<dbReference type="EMBL" id="CM026422">
    <property type="protein sequence ID" value="KAG0587738.1"/>
    <property type="molecule type" value="Genomic_DNA"/>
</dbReference>
<evidence type="ECO:0000313" key="6">
    <source>
        <dbReference type="EMBL" id="KAG0587738.1"/>
    </source>
</evidence>
<proteinExistence type="inferred from homology"/>
<dbReference type="Gene3D" id="2.60.120.330">
    <property type="entry name" value="B-lactam Antibiotic, Isopenicillin N Synthase, Chain"/>
    <property type="match status" value="1"/>
</dbReference>
<keyword evidence="3 4" id="KW-0408">Iron</keyword>
<evidence type="ECO:0000256" key="3">
    <source>
        <dbReference type="ARBA" id="ARBA00023004"/>
    </source>
</evidence>
<evidence type="ECO:0000259" key="5">
    <source>
        <dbReference type="PROSITE" id="PS51471"/>
    </source>
</evidence>
<accession>A0A8T0IY93</accession>
<dbReference type="GO" id="GO:0016491">
    <property type="term" value="F:oxidoreductase activity"/>
    <property type="evidence" value="ECO:0007669"/>
    <property type="project" value="UniProtKB-KW"/>
</dbReference>
<keyword evidence="4" id="KW-0560">Oxidoreductase</keyword>